<evidence type="ECO:0000256" key="1">
    <source>
        <dbReference type="SAM" id="MobiDB-lite"/>
    </source>
</evidence>
<keyword evidence="2" id="KW-1133">Transmembrane helix</keyword>
<organism evidence="3 4">
    <name type="scientific">Microlunatus endophyticus</name>
    <dbReference type="NCBI Taxonomy" id="1716077"/>
    <lineage>
        <taxon>Bacteria</taxon>
        <taxon>Bacillati</taxon>
        <taxon>Actinomycetota</taxon>
        <taxon>Actinomycetes</taxon>
        <taxon>Propionibacteriales</taxon>
        <taxon>Propionibacteriaceae</taxon>
        <taxon>Microlunatus</taxon>
    </lineage>
</organism>
<protein>
    <submittedName>
        <fullName evidence="3">Uncharacterized protein</fullName>
    </submittedName>
</protein>
<proteinExistence type="predicted"/>
<evidence type="ECO:0000256" key="2">
    <source>
        <dbReference type="SAM" id="Phobius"/>
    </source>
</evidence>
<comment type="caution">
    <text evidence="3">The sequence shown here is derived from an EMBL/GenBank/DDBJ whole genome shotgun (WGS) entry which is preliminary data.</text>
</comment>
<sequence length="127" mass="12944">MSAATLERPAVAARSAGTTRTRQLRPGRGSGRAGRPVTRSVSGVQAPMIGRDRHPSAGARACRPEVAARPVSATSVPSAWQLTNRGIAVVLIAGALLAAAAITVITATAITVTSDGYHSHGSALVRR</sequence>
<gene>
    <name evidence="3" type="ORF">GCM10011575_06300</name>
</gene>
<reference evidence="3" key="1">
    <citation type="journal article" date="2014" name="Int. J. Syst. Evol. Microbiol.">
        <title>Complete genome sequence of Corynebacterium casei LMG S-19264T (=DSM 44701T), isolated from a smear-ripened cheese.</title>
        <authorList>
            <consortium name="US DOE Joint Genome Institute (JGI-PGF)"/>
            <person name="Walter F."/>
            <person name="Albersmeier A."/>
            <person name="Kalinowski J."/>
            <person name="Ruckert C."/>
        </authorList>
    </citation>
    <scope>NUCLEOTIDE SEQUENCE</scope>
    <source>
        <strain evidence="3">CGMCC 4.7306</strain>
    </source>
</reference>
<feature type="region of interest" description="Disordered" evidence="1">
    <location>
        <begin position="1"/>
        <end position="60"/>
    </location>
</feature>
<accession>A0A917W068</accession>
<dbReference type="EMBL" id="BMMZ01000001">
    <property type="protein sequence ID" value="GGL50779.1"/>
    <property type="molecule type" value="Genomic_DNA"/>
</dbReference>
<name>A0A917W068_9ACTN</name>
<keyword evidence="2" id="KW-0812">Transmembrane</keyword>
<dbReference type="RefSeq" id="WP_188893679.1">
    <property type="nucleotide sequence ID" value="NZ_BMMZ01000001.1"/>
</dbReference>
<evidence type="ECO:0000313" key="4">
    <source>
        <dbReference type="Proteomes" id="UP000613840"/>
    </source>
</evidence>
<keyword evidence="2" id="KW-0472">Membrane</keyword>
<feature type="transmembrane region" description="Helical" evidence="2">
    <location>
        <begin position="87"/>
        <end position="110"/>
    </location>
</feature>
<dbReference type="AlphaFoldDB" id="A0A917W068"/>
<reference evidence="3" key="2">
    <citation type="submission" date="2020-09" db="EMBL/GenBank/DDBJ databases">
        <authorList>
            <person name="Sun Q."/>
            <person name="Zhou Y."/>
        </authorList>
    </citation>
    <scope>NUCLEOTIDE SEQUENCE</scope>
    <source>
        <strain evidence="3">CGMCC 4.7306</strain>
    </source>
</reference>
<keyword evidence="4" id="KW-1185">Reference proteome</keyword>
<dbReference type="Proteomes" id="UP000613840">
    <property type="component" value="Unassembled WGS sequence"/>
</dbReference>
<evidence type="ECO:0000313" key="3">
    <source>
        <dbReference type="EMBL" id="GGL50779.1"/>
    </source>
</evidence>